<comment type="similarity">
    <text evidence="1">Belongs to the sigma-70 factor family. ECF subfamily.</text>
</comment>
<dbReference type="Gene3D" id="1.10.10.10">
    <property type="entry name" value="Winged helix-like DNA-binding domain superfamily/Winged helix DNA-binding domain"/>
    <property type="match status" value="1"/>
</dbReference>
<dbReference type="Proteomes" id="UP001649381">
    <property type="component" value="Unassembled WGS sequence"/>
</dbReference>
<keyword evidence="2" id="KW-0805">Transcription regulation</keyword>
<dbReference type="EMBL" id="JAKIJS010000001">
    <property type="protein sequence ID" value="MCF6136410.1"/>
    <property type="molecule type" value="Genomic_DNA"/>
</dbReference>
<keyword evidence="4" id="KW-0238">DNA-binding</keyword>
<dbReference type="Gene3D" id="1.10.1740.10">
    <property type="match status" value="1"/>
</dbReference>
<dbReference type="InterPro" id="IPR013249">
    <property type="entry name" value="RNA_pol_sigma70_r4_t2"/>
</dbReference>
<evidence type="ECO:0000256" key="4">
    <source>
        <dbReference type="ARBA" id="ARBA00023125"/>
    </source>
</evidence>
<keyword evidence="3" id="KW-0731">Sigma factor</keyword>
<dbReference type="PANTHER" id="PTHR43133">
    <property type="entry name" value="RNA POLYMERASE ECF-TYPE SIGMA FACTO"/>
    <property type="match status" value="1"/>
</dbReference>
<evidence type="ECO:0000256" key="5">
    <source>
        <dbReference type="ARBA" id="ARBA00023163"/>
    </source>
</evidence>
<dbReference type="InterPro" id="IPR007627">
    <property type="entry name" value="RNA_pol_sigma70_r2"/>
</dbReference>
<dbReference type="SUPFAM" id="SSF88946">
    <property type="entry name" value="Sigma2 domain of RNA polymerase sigma factors"/>
    <property type="match status" value="1"/>
</dbReference>
<evidence type="ECO:0000259" key="7">
    <source>
        <dbReference type="Pfam" id="PF08281"/>
    </source>
</evidence>
<dbReference type="Pfam" id="PF08281">
    <property type="entry name" value="Sigma70_r4_2"/>
    <property type="match status" value="1"/>
</dbReference>
<name>A0ABS9GXJ9_9BACL</name>
<dbReference type="InterPro" id="IPR039425">
    <property type="entry name" value="RNA_pol_sigma-70-like"/>
</dbReference>
<comment type="caution">
    <text evidence="8">The sequence shown here is derived from an EMBL/GenBank/DDBJ whole genome shotgun (WGS) entry which is preliminary data.</text>
</comment>
<organism evidence="8 9">
    <name type="scientific">Pseudalkalibacillus berkeleyi</name>
    <dbReference type="NCBI Taxonomy" id="1069813"/>
    <lineage>
        <taxon>Bacteria</taxon>
        <taxon>Bacillati</taxon>
        <taxon>Bacillota</taxon>
        <taxon>Bacilli</taxon>
        <taxon>Bacillales</taxon>
        <taxon>Fictibacillaceae</taxon>
        <taxon>Pseudalkalibacillus</taxon>
    </lineage>
</organism>
<evidence type="ECO:0000313" key="8">
    <source>
        <dbReference type="EMBL" id="MCF6136410.1"/>
    </source>
</evidence>
<reference evidence="8 9" key="1">
    <citation type="submission" date="2022-01" db="EMBL/GenBank/DDBJ databases">
        <title>Alkalihalobacillus sp. EGI L200015, a novel bacterium isolated from a salt lake sediment.</title>
        <authorList>
            <person name="Gao L."/>
            <person name="Fang B.-Z."/>
            <person name="Li W.-J."/>
        </authorList>
    </citation>
    <scope>NUCLEOTIDE SEQUENCE [LARGE SCALE GENOMIC DNA]</scope>
    <source>
        <strain evidence="8 9">KCTC 12718</strain>
    </source>
</reference>
<dbReference type="InterPro" id="IPR013325">
    <property type="entry name" value="RNA_pol_sigma_r2"/>
</dbReference>
<protein>
    <submittedName>
        <fullName evidence="8">Sigma-70 family RNA polymerase sigma factor</fullName>
    </submittedName>
</protein>
<proteinExistence type="inferred from homology"/>
<gene>
    <name evidence="8" type="ORF">L2716_01625</name>
</gene>
<dbReference type="Pfam" id="PF04542">
    <property type="entry name" value="Sigma70_r2"/>
    <property type="match status" value="1"/>
</dbReference>
<evidence type="ECO:0000313" key="9">
    <source>
        <dbReference type="Proteomes" id="UP001649381"/>
    </source>
</evidence>
<keyword evidence="9" id="KW-1185">Reference proteome</keyword>
<dbReference type="InterPro" id="IPR014284">
    <property type="entry name" value="RNA_pol_sigma-70_dom"/>
</dbReference>
<evidence type="ECO:0000256" key="2">
    <source>
        <dbReference type="ARBA" id="ARBA00023015"/>
    </source>
</evidence>
<accession>A0ABS9GXJ9</accession>
<feature type="domain" description="RNA polymerase sigma factor 70 region 4 type 2" evidence="7">
    <location>
        <begin position="100"/>
        <end position="151"/>
    </location>
</feature>
<feature type="domain" description="RNA polymerase sigma-70 region 2" evidence="6">
    <location>
        <begin position="18"/>
        <end position="81"/>
    </location>
</feature>
<evidence type="ECO:0000259" key="6">
    <source>
        <dbReference type="Pfam" id="PF04542"/>
    </source>
</evidence>
<dbReference type="InterPro" id="IPR013324">
    <property type="entry name" value="RNA_pol_sigma_r3/r4-like"/>
</dbReference>
<dbReference type="SUPFAM" id="SSF88659">
    <property type="entry name" value="Sigma3 and sigma4 domains of RNA polymerase sigma factors"/>
    <property type="match status" value="1"/>
</dbReference>
<dbReference type="InterPro" id="IPR036388">
    <property type="entry name" value="WH-like_DNA-bd_sf"/>
</dbReference>
<evidence type="ECO:0000256" key="1">
    <source>
        <dbReference type="ARBA" id="ARBA00010641"/>
    </source>
</evidence>
<sequence length="172" mass="20120">MYARPGSKLEQSEDIQLEELYSKLKRYCRFLSQNDWDSEDLAHEAFRKALEHYELNVNITPALLKKIAHNLWLDQLKKRSREVLGAIPESIIEQHECSKDIKEYLAKLTSKQSVIFTLKESFKYQISEIAEIFQMSETAVKAILHRAKKRLKTISSDENLPLLQEYAINDYG</sequence>
<dbReference type="RefSeq" id="WP_236331062.1">
    <property type="nucleotide sequence ID" value="NZ_JAKIJS010000001.1"/>
</dbReference>
<evidence type="ECO:0000256" key="3">
    <source>
        <dbReference type="ARBA" id="ARBA00023082"/>
    </source>
</evidence>
<keyword evidence="5" id="KW-0804">Transcription</keyword>
<dbReference type="NCBIfam" id="TIGR02937">
    <property type="entry name" value="sigma70-ECF"/>
    <property type="match status" value="1"/>
</dbReference>
<dbReference type="PANTHER" id="PTHR43133:SF8">
    <property type="entry name" value="RNA POLYMERASE SIGMA FACTOR HI_1459-RELATED"/>
    <property type="match status" value="1"/>
</dbReference>